<feature type="domain" description="N-acetyltransferase" evidence="3">
    <location>
        <begin position="119"/>
        <end position="250"/>
    </location>
</feature>
<accession>A0A562IL02</accession>
<evidence type="ECO:0000313" key="5">
    <source>
        <dbReference type="Proteomes" id="UP000321490"/>
    </source>
</evidence>
<keyword evidence="2" id="KW-0012">Acyltransferase</keyword>
<dbReference type="AlphaFoldDB" id="A0A562IL02"/>
<dbReference type="InterPro" id="IPR056935">
    <property type="entry name" value="Rv0428c-like_C"/>
</dbReference>
<dbReference type="GO" id="GO:0016747">
    <property type="term" value="F:acyltransferase activity, transferring groups other than amino-acyl groups"/>
    <property type="evidence" value="ECO:0007669"/>
    <property type="project" value="InterPro"/>
</dbReference>
<protein>
    <submittedName>
        <fullName evidence="4">Acetyltransferase (GNAT) family protein</fullName>
    </submittedName>
</protein>
<dbReference type="Pfam" id="PF24553">
    <property type="entry name" value="Rv0428c_C"/>
    <property type="match status" value="1"/>
</dbReference>
<dbReference type="CDD" id="cd04301">
    <property type="entry name" value="NAT_SF"/>
    <property type="match status" value="1"/>
</dbReference>
<dbReference type="InterPro" id="IPR050680">
    <property type="entry name" value="YpeA/RimI_acetyltransf"/>
</dbReference>
<name>A0A562IL02_9ACTN</name>
<reference evidence="4 5" key="1">
    <citation type="submission" date="2019-07" db="EMBL/GenBank/DDBJ databases">
        <title>R&amp;d 2014.</title>
        <authorList>
            <person name="Klenk H.-P."/>
        </authorList>
    </citation>
    <scope>NUCLEOTIDE SEQUENCE [LARGE SCALE GENOMIC DNA]</scope>
    <source>
        <strain evidence="4 5">DSM 45764</strain>
    </source>
</reference>
<dbReference type="OrthoDB" id="9775595at2"/>
<proteinExistence type="predicted"/>
<dbReference type="EMBL" id="VLKF01000001">
    <property type="protein sequence ID" value="TWH71697.1"/>
    <property type="molecule type" value="Genomic_DNA"/>
</dbReference>
<dbReference type="SUPFAM" id="SSF55729">
    <property type="entry name" value="Acyl-CoA N-acyltransferases (Nat)"/>
    <property type="match status" value="1"/>
</dbReference>
<comment type="caution">
    <text evidence="4">The sequence shown here is derived from an EMBL/GenBank/DDBJ whole genome shotgun (WGS) entry which is preliminary data.</text>
</comment>
<dbReference type="PANTHER" id="PTHR43420">
    <property type="entry name" value="ACETYLTRANSFERASE"/>
    <property type="match status" value="1"/>
</dbReference>
<keyword evidence="5" id="KW-1185">Reference proteome</keyword>
<evidence type="ECO:0000256" key="1">
    <source>
        <dbReference type="ARBA" id="ARBA00022679"/>
    </source>
</evidence>
<evidence type="ECO:0000256" key="2">
    <source>
        <dbReference type="ARBA" id="ARBA00023315"/>
    </source>
</evidence>
<dbReference type="Proteomes" id="UP000321490">
    <property type="component" value="Unassembled WGS sequence"/>
</dbReference>
<organism evidence="4 5">
    <name type="scientific">Modestobacter roseus</name>
    <dbReference type="NCBI Taxonomy" id="1181884"/>
    <lineage>
        <taxon>Bacteria</taxon>
        <taxon>Bacillati</taxon>
        <taxon>Actinomycetota</taxon>
        <taxon>Actinomycetes</taxon>
        <taxon>Geodermatophilales</taxon>
        <taxon>Geodermatophilaceae</taxon>
        <taxon>Modestobacter</taxon>
    </lineage>
</organism>
<dbReference type="InterPro" id="IPR000182">
    <property type="entry name" value="GNAT_dom"/>
</dbReference>
<gene>
    <name evidence="4" type="ORF">JD78_00195</name>
</gene>
<evidence type="ECO:0000259" key="3">
    <source>
        <dbReference type="PROSITE" id="PS51186"/>
    </source>
</evidence>
<dbReference type="PROSITE" id="PS51186">
    <property type="entry name" value="GNAT"/>
    <property type="match status" value="1"/>
</dbReference>
<evidence type="ECO:0000313" key="4">
    <source>
        <dbReference type="EMBL" id="TWH71697.1"/>
    </source>
</evidence>
<sequence>MGQRRSPLGVADLERVAARGWRALEEEPLGDWLLRAGGGFTGRANSVLVAGDPGLPLADAVDAVGRWYAERGIAPCAQLPGVQARAADAAFAAAGWARDEDVHVLTAPLTAPPAPDVPVDLSPVPDDAWLAGYRHRGRPLPPTAREVLVNAERVAFASVRLAPAPAPLAAVGRGVLVDGWLGVSAVTVAEEHRRQGLATAVMAALQRWAGEHDAHSVYLQVTTSNAPARTLYRRAGFIEHHRYHYRRLPG</sequence>
<dbReference type="Gene3D" id="3.40.630.30">
    <property type="match status" value="1"/>
</dbReference>
<dbReference type="InterPro" id="IPR016181">
    <property type="entry name" value="Acyl_CoA_acyltransferase"/>
</dbReference>
<dbReference type="RefSeq" id="WP_153356565.1">
    <property type="nucleotide sequence ID" value="NZ_JABGDC010000013.1"/>
</dbReference>
<keyword evidence="1 4" id="KW-0808">Transferase</keyword>